<accession>Q7R8Z6</accession>
<sequence length="28" mass="3553">MFYQTKKHIMLCIIQYNYDIFFNHIKSI</sequence>
<dbReference type="PaxDb" id="73239-Q7R8Z6"/>
<reference evidence="1 2" key="1">
    <citation type="journal article" date="2002" name="Nature">
        <title>Genome sequence and comparative analysis of the model rodent malaria parasite Plasmodium yoelii yoelii.</title>
        <authorList>
            <person name="Carlton J.M."/>
            <person name="Angiuoli S.V."/>
            <person name="Suh B.B."/>
            <person name="Kooij T.W."/>
            <person name="Pertea M."/>
            <person name="Silva J.C."/>
            <person name="Ermolaeva M.D."/>
            <person name="Allen J.E."/>
            <person name="Selengut J.D."/>
            <person name="Koo H.L."/>
            <person name="Peterson J.D."/>
            <person name="Pop M."/>
            <person name="Kosack D.S."/>
            <person name="Shumway M.F."/>
            <person name="Bidwell S.L."/>
            <person name="Shallom S.J."/>
            <person name="van Aken S.E."/>
            <person name="Riedmuller S.B."/>
            <person name="Feldblyum T.V."/>
            <person name="Cho J.K."/>
            <person name="Quackenbush J."/>
            <person name="Sedegah M."/>
            <person name="Shoaibi A."/>
            <person name="Cummings L.M."/>
            <person name="Florens L."/>
            <person name="Yates J.R."/>
            <person name="Raine J.D."/>
            <person name="Sinden R.E."/>
            <person name="Harris M.A."/>
            <person name="Cunningham D.A."/>
            <person name="Preiser P.R."/>
            <person name="Bergman L.W."/>
            <person name="Vaidya A.B."/>
            <person name="van Lin L.H."/>
            <person name="Janse C.J."/>
            <person name="Waters A.P."/>
            <person name="Smith H.O."/>
            <person name="White O.R."/>
            <person name="Salzberg S.L."/>
            <person name="Venter J.C."/>
            <person name="Fraser C.M."/>
            <person name="Hoffman S.L."/>
            <person name="Gardner M.J."/>
            <person name="Carucci D.J."/>
        </authorList>
    </citation>
    <scope>NUCLEOTIDE SEQUENCE [LARGE SCALE GENOMIC DNA]</scope>
    <source>
        <strain evidence="1 2">17XNL</strain>
    </source>
</reference>
<comment type="caution">
    <text evidence="1">The sequence shown here is derived from an EMBL/GenBank/DDBJ whole genome shotgun (WGS) entry which is preliminary data.</text>
</comment>
<dbReference type="InParanoid" id="Q7R8Z6"/>
<dbReference type="Proteomes" id="UP000008553">
    <property type="component" value="Unassembled WGS sequence"/>
</dbReference>
<proteinExistence type="predicted"/>
<dbReference type="AlphaFoldDB" id="Q7R8Z6"/>
<gene>
    <name evidence="1" type="ORF">PY07074</name>
</gene>
<protein>
    <submittedName>
        <fullName evidence="1">Uncharacterized protein</fullName>
    </submittedName>
</protein>
<evidence type="ECO:0000313" key="1">
    <source>
        <dbReference type="EMBL" id="EAA19426.1"/>
    </source>
</evidence>
<organism evidence="1 2">
    <name type="scientific">Plasmodium yoelii yoelii</name>
    <dbReference type="NCBI Taxonomy" id="73239"/>
    <lineage>
        <taxon>Eukaryota</taxon>
        <taxon>Sar</taxon>
        <taxon>Alveolata</taxon>
        <taxon>Apicomplexa</taxon>
        <taxon>Aconoidasida</taxon>
        <taxon>Haemosporida</taxon>
        <taxon>Plasmodiidae</taxon>
        <taxon>Plasmodium</taxon>
        <taxon>Plasmodium (Vinckeia)</taxon>
    </lineage>
</organism>
<name>Q7R8Z6_PLAYO</name>
<keyword evidence="2" id="KW-1185">Reference proteome</keyword>
<evidence type="ECO:0000313" key="2">
    <source>
        <dbReference type="Proteomes" id="UP000008553"/>
    </source>
</evidence>
<dbReference type="EMBL" id="AABL01002518">
    <property type="protein sequence ID" value="EAA19426.1"/>
    <property type="molecule type" value="Genomic_DNA"/>
</dbReference>